<dbReference type="GO" id="GO:0003700">
    <property type="term" value="F:DNA-binding transcription factor activity"/>
    <property type="evidence" value="ECO:0007669"/>
    <property type="project" value="InterPro"/>
</dbReference>
<dbReference type="InterPro" id="IPR023393">
    <property type="entry name" value="START-like_dom_sf"/>
</dbReference>
<feature type="region of interest" description="Disordered" evidence="2">
    <location>
        <begin position="2291"/>
        <end position="2310"/>
    </location>
</feature>
<feature type="region of interest" description="Disordered" evidence="2">
    <location>
        <begin position="667"/>
        <end position="702"/>
    </location>
</feature>
<evidence type="ECO:0000256" key="1">
    <source>
        <dbReference type="SAM" id="Coils"/>
    </source>
</evidence>
<evidence type="ECO:0000256" key="2">
    <source>
        <dbReference type="SAM" id="MobiDB-lite"/>
    </source>
</evidence>
<proteinExistence type="predicted"/>
<feature type="region of interest" description="Disordered" evidence="2">
    <location>
        <begin position="1756"/>
        <end position="1801"/>
    </location>
</feature>
<keyword evidence="1" id="KW-0175">Coiled coil</keyword>
<dbReference type="EMBL" id="JANBQF010000091">
    <property type="protein sequence ID" value="KAJ2005649.1"/>
    <property type="molecule type" value="Genomic_DNA"/>
</dbReference>
<accession>A0A9W8EKR5</accession>
<gene>
    <name evidence="4" type="ORF">H4R26_001837</name>
</gene>
<comment type="caution">
    <text evidence="4">The sequence shown here is derived from an EMBL/GenBank/DDBJ whole genome shotgun (WGS) entry which is preliminary data.</text>
</comment>
<feature type="compositionally biased region" description="Acidic residues" evidence="2">
    <location>
        <begin position="1764"/>
        <end position="1776"/>
    </location>
</feature>
<dbReference type="Gene3D" id="3.30.530.20">
    <property type="match status" value="3"/>
</dbReference>
<keyword evidence="5" id="KW-1185">Reference proteome</keyword>
<dbReference type="CDD" id="cd14692">
    <property type="entry name" value="bZIP_ATF4"/>
    <property type="match status" value="1"/>
</dbReference>
<feature type="region of interest" description="Disordered" evidence="2">
    <location>
        <begin position="1861"/>
        <end position="1881"/>
    </location>
</feature>
<protein>
    <recommendedName>
        <fullName evidence="3">BZIP domain-containing protein</fullName>
    </recommendedName>
</protein>
<feature type="region of interest" description="Disordered" evidence="2">
    <location>
        <begin position="1214"/>
        <end position="1234"/>
    </location>
</feature>
<dbReference type="OrthoDB" id="196858at2759"/>
<feature type="region of interest" description="Disordered" evidence="2">
    <location>
        <begin position="744"/>
        <end position="763"/>
    </location>
</feature>
<reference evidence="4" key="1">
    <citation type="submission" date="2022-07" db="EMBL/GenBank/DDBJ databases">
        <title>Phylogenomic reconstructions and comparative analyses of Kickxellomycotina fungi.</title>
        <authorList>
            <person name="Reynolds N.K."/>
            <person name="Stajich J.E."/>
            <person name="Barry K."/>
            <person name="Grigoriev I.V."/>
            <person name="Crous P."/>
            <person name="Smith M.E."/>
        </authorList>
    </citation>
    <scope>NUCLEOTIDE SEQUENCE</scope>
    <source>
        <strain evidence="4">IMI 214461</strain>
    </source>
</reference>
<evidence type="ECO:0000313" key="4">
    <source>
        <dbReference type="EMBL" id="KAJ2005649.1"/>
    </source>
</evidence>
<dbReference type="PROSITE" id="PS00036">
    <property type="entry name" value="BZIP_BASIC"/>
    <property type="match status" value="1"/>
</dbReference>
<evidence type="ECO:0000259" key="3">
    <source>
        <dbReference type="PROSITE" id="PS00036"/>
    </source>
</evidence>
<dbReference type="InterPro" id="IPR004827">
    <property type="entry name" value="bZIP"/>
</dbReference>
<sequence>MGKLEVNRLRKRQVEVLTRALGQFVALKSSAEGWESVAPLPVDSQMEMGSSGLGGDVSVQMSKRSMACADGTGKQSDVYRMTAAVPLDAGVSRDTQGPFAAYLSELRDWQAVLECPGIRSKWNYFLSSSSTLEMLDAHTSITRSVLQSPVPGRTKEFAHQRDLLMVETSLVDPTTVVYVSTSLPTTPDDPAYLRENLPVKRVHTDLWAWCVEIVTPVDAMQSSVPARQRREDGSSNVVVEGPYPRSRKPRVCVQVTCFMHLELGSWRSQNALACSAAGYLIPSLVAHLRVNGAPPRLARIGPSISVDRRDWSRRNGNSNTQDTPTWTVSYTVMASGASSDSSRSGSEQPTAQPIIARILDLEAASTTAAAKSLPAHVRKESSLSSYLSSSLRRRQGETAAALGTHGGGILRDGEELAVVATRAQLGDSMVEFVVDASRWHSEGYAVDIQLALSGVGSIQQLHSSVVWAQTAAPELFTGAQLGFSLDEFLAQHSINSPLVIANGPRSRCGSIDSYCSQTQQQHTGSRADRAEAWEKAAVAGLAARQLVRCFSIASQQSTHKRYLVRILNPPPAPTPGNSEAADGCPSTALDRLYGVAVSVRKCAQSREAEAVAVAVNGYAVDIAPFLLDLTTAAPRSGDQQPRVAAALLPQPKPVAAAAPLAVDIPASTPPRLLTEADDGSDTLQAEASGRGSGTPASAEDEDADAMQAVPLMRLWQVWQVPAAEWKAVGAARADGVALSRATVSSGESGAAGSGSGSGSCSSSARTMDGVVLRAEALVEGWTVFDVFCALAGGAAWGSWAETRAVEHLAGGAAVWRHRAAATWATAERFAVVCRAWRSNQRSRIDVAESSLGASSVAEGSAVRVDVGLGAWVLEKAENRHGSGGGGGGGGHDVRQRSESVTGSPALDAEVANQRRKQSVVRVTHFVQTRRRGWLDAGDGVAELVAGALETAAMAAAARGITRIAQHLDAFGARPAAVWTRNARVVGTCETADGELIRYRVADGGGGEFVEAEIRIEHRVWTRGAGVSVAVAPFTGASRVACFVDPEADPHATRVRIRHARASLLAWPVVHVTVSRAAESPCARAAASASASSVPPRVAVNGAVARVRYLRRDDAARGFYARCQSVADRDELARMKRPAPAGATDALAAGDAEALAARRCSSPAPHAEGSPALAIQRYSVAATTQPPRLLTPVQFVRAAARVFADIRHDLERLDAQSPRSRWAQQRRPEPPPPHAWRECGAGVFERRLAHVHGAIPVTVAVGVVQGAGAEHVARLLDDAGERARWDAVLFGARREVERVRGEGGVAVAHAAVRVPPLCGARDALTVWRVEQDAFLPPRQRLRNWQQPRAPRGACRAGAGDYQDAAYTLVEASVPGAQPLASATRAAVALYAVRAEPIDAFERVSGRVFAPHACRVTVACCVDVAGSLPLAVRRALSARVPALHIAALRARLQPTASPGPPLSSPPPPGSLPLLGPRLAAPSRRARLMPVRAGRRVCVAAEALAEAVDGRAVLFYRSFAHAAVASEPSSLPGAAYAAAVTLASAPALRDAAAHHAQAARIGDGLPLSTALVVCDVVVDVRCYLPRGYDVSVAADGMPPACEEHAAAEVPCGAWLSPAALGAHRLAVYVFAADPLTHLIRTVLLPVAASDSDDDDDDDVLLAPANGYALGRGVPDCGQPDAPPPVACTVAIRAAAEAASAGATLPPVRCNGQLMRVHPALPPRQSLLFVAADDEAGGVLCVCRECGNVACAADDDSRGLPPLVAFASDDDDDDDDDSDESSPPPSSADEDETAAADPANRCEPSSFGARRVLSTSCSESAVSTQRCTSETDVAGLHSVLRRRTAALGPAAPPAPAMAASRHDANCAAAVPSPPKPRAPLSGANSPTGGRSFCAVLLSVLARAALILLMAPVFLPLRRLAVGSTTVELWLLAQCNPLPPSTVGGGGSSHHKKLPQVALRRLMPAISVAPKSLDDDQLKKILDPQQHATATILAKGSLPHKSELAGLSTHSGSSSLISALAKSAATTSSQSTGISPALGRLLMNLTGTHGMLSSQDLALLKAANSDTAASSLLTTPEPGSPAPEHLLGLEYQEPTIGALDSASVDALVSALRGTAAISSSAAINITPSVAELVAYDDAFAGTPLATESPTALTATYPSTAVVGGAKGKRAASPAATSPTVTAALEEHNEIACSLAKSEDMEFDQSDDDLSPISADLSAAERRKEQNRRAQKKFRQKDKVRQKEVKWRASQYEDLVESNKRFKRDIDSISRERDMYRRILEQNGINLDGHVKISATTGSSGPSLLSSTSRSPSMASSTSVVSSDAAVTSPALLSIASVPLGMDQIAQDTFGSTAASAISLTSPSMNDLLSSLMYGGVVKSDPMFGSTGTNIWRRGALTSTATTISNPPPPPSLLFDLPATDSSLFAEANPGMIDHHVVDAPFAQHGIIDSPLVDPMSFIDELLASPSGFTPMSSSSVHSSGAVSRKRSFDDTMF</sequence>
<feature type="compositionally biased region" description="Pro residues" evidence="2">
    <location>
        <begin position="1455"/>
        <end position="1468"/>
    </location>
</feature>
<dbReference type="Proteomes" id="UP001150907">
    <property type="component" value="Unassembled WGS sequence"/>
</dbReference>
<dbReference type="SUPFAM" id="SSF55961">
    <property type="entry name" value="Bet v1-like"/>
    <property type="match status" value="2"/>
</dbReference>
<feature type="region of interest" description="Disordered" evidence="2">
    <location>
        <begin position="1452"/>
        <end position="1473"/>
    </location>
</feature>
<feature type="compositionally biased region" description="Gly residues" evidence="2">
    <location>
        <begin position="881"/>
        <end position="890"/>
    </location>
</feature>
<feature type="domain" description="BZIP" evidence="3">
    <location>
        <begin position="2216"/>
        <end position="2231"/>
    </location>
</feature>
<evidence type="ECO:0000313" key="5">
    <source>
        <dbReference type="Proteomes" id="UP001150907"/>
    </source>
</evidence>
<feature type="coiled-coil region" evidence="1">
    <location>
        <begin position="2211"/>
        <end position="2266"/>
    </location>
</feature>
<name>A0A9W8EKR5_9FUNG</name>
<feature type="region of interest" description="Disordered" evidence="2">
    <location>
        <begin position="879"/>
        <end position="904"/>
    </location>
</feature>
<organism evidence="4 5">
    <name type="scientific">Coemansia thaxteri</name>
    <dbReference type="NCBI Taxonomy" id="2663907"/>
    <lineage>
        <taxon>Eukaryota</taxon>
        <taxon>Fungi</taxon>
        <taxon>Fungi incertae sedis</taxon>
        <taxon>Zoopagomycota</taxon>
        <taxon>Kickxellomycotina</taxon>
        <taxon>Kickxellomycetes</taxon>
        <taxon>Kickxellales</taxon>
        <taxon>Kickxellaceae</taxon>
        <taxon>Coemansia</taxon>
    </lineage>
</organism>